<name>A0ABS9E892_9HYPH</name>
<dbReference type="EMBL" id="JAKGTI010000001">
    <property type="protein sequence ID" value="MCF4097666.1"/>
    <property type="molecule type" value="Genomic_DNA"/>
</dbReference>
<evidence type="ECO:0000256" key="1">
    <source>
        <dbReference type="SAM" id="Phobius"/>
    </source>
</evidence>
<feature type="transmembrane region" description="Helical" evidence="1">
    <location>
        <begin position="102"/>
        <end position="127"/>
    </location>
</feature>
<evidence type="ECO:0000313" key="2">
    <source>
        <dbReference type="EMBL" id="MCF4097666.1"/>
    </source>
</evidence>
<dbReference type="Proteomes" id="UP001201217">
    <property type="component" value="Unassembled WGS sequence"/>
</dbReference>
<sequence length="177" mass="19322">MSPKAVSRLARILSVLLSIAIYVIPIMIALLVLFGDTLKLALLGNQVLDVQADEFTPAIRIVLGVFAAGYLVPLLVGFAGLRQTFREAAAARWLSEASVTGFRRFAWANLAVVCYEIFGGVFLVTYVKLQQVPNQISIIFQVTFDTYSTLFIALAMLVVAHIFAVGQAAHEENQGFV</sequence>
<dbReference type="Pfam" id="PF11188">
    <property type="entry name" value="DUF2975"/>
    <property type="match status" value="1"/>
</dbReference>
<dbReference type="InterPro" id="IPR021354">
    <property type="entry name" value="DUF2975"/>
</dbReference>
<accession>A0ABS9E892</accession>
<comment type="caution">
    <text evidence="2">The sequence shown here is derived from an EMBL/GenBank/DDBJ whole genome shotgun (WGS) entry which is preliminary data.</text>
</comment>
<keyword evidence="1" id="KW-0812">Transmembrane</keyword>
<protein>
    <submittedName>
        <fullName evidence="2">DUF2975 domain-containing protein</fullName>
    </submittedName>
</protein>
<proteinExistence type="predicted"/>
<keyword evidence="1" id="KW-1133">Transmembrane helix</keyword>
<gene>
    <name evidence="2" type="ORF">L1I42_04100</name>
</gene>
<organism evidence="2 3">
    <name type="scientific">Maritalea mediterranea</name>
    <dbReference type="NCBI Taxonomy" id="2909667"/>
    <lineage>
        <taxon>Bacteria</taxon>
        <taxon>Pseudomonadati</taxon>
        <taxon>Pseudomonadota</taxon>
        <taxon>Alphaproteobacteria</taxon>
        <taxon>Hyphomicrobiales</taxon>
        <taxon>Devosiaceae</taxon>
        <taxon>Maritalea</taxon>
    </lineage>
</organism>
<keyword evidence="1" id="KW-0472">Membrane</keyword>
<keyword evidence="3" id="KW-1185">Reference proteome</keyword>
<dbReference type="RefSeq" id="WP_236113219.1">
    <property type="nucleotide sequence ID" value="NZ_JAKGTI010000001.1"/>
</dbReference>
<feature type="transmembrane region" description="Helical" evidence="1">
    <location>
        <begin position="12"/>
        <end position="35"/>
    </location>
</feature>
<feature type="transmembrane region" description="Helical" evidence="1">
    <location>
        <begin position="147"/>
        <end position="166"/>
    </location>
</feature>
<reference evidence="2 3" key="1">
    <citation type="submission" date="2022-01" db="EMBL/GenBank/DDBJ databases">
        <title>Maritalea mediterranea sp. nov., isolated from marine plastic residues from the Malva-rosa beach (Valencia, Spain).</title>
        <authorList>
            <person name="Vidal-Verdu A."/>
            <person name="Molina-Menor E."/>
            <person name="Pascual J."/>
            <person name="Pereto J."/>
            <person name="Porcar M."/>
        </authorList>
    </citation>
    <scope>NUCLEOTIDE SEQUENCE [LARGE SCALE GENOMIC DNA]</scope>
    <source>
        <strain evidence="2 3">P4.10X</strain>
    </source>
</reference>
<evidence type="ECO:0000313" key="3">
    <source>
        <dbReference type="Proteomes" id="UP001201217"/>
    </source>
</evidence>
<feature type="transmembrane region" description="Helical" evidence="1">
    <location>
        <begin position="55"/>
        <end position="81"/>
    </location>
</feature>